<protein>
    <submittedName>
        <fullName evidence="1">5278_t:CDS:1</fullName>
    </submittedName>
</protein>
<sequence>VTMTASCQSPPRVSLKTSTTHPINVSWIIPEELVDGISLEPLPQKIDLFDIYTTASLYQHYYETAERSVQSLHSNRRGMPTQQHRRAIAYGNLALSSCPGKKVRLNGPVRGRAKIDRDLDLDFQRIRSLDISMVVW</sequence>
<evidence type="ECO:0000313" key="1">
    <source>
        <dbReference type="EMBL" id="CAG8511593.1"/>
    </source>
</evidence>
<reference evidence="1" key="1">
    <citation type="submission" date="2021-06" db="EMBL/GenBank/DDBJ databases">
        <authorList>
            <person name="Kallberg Y."/>
            <person name="Tangrot J."/>
            <person name="Rosling A."/>
        </authorList>
    </citation>
    <scope>NUCLEOTIDE SEQUENCE</scope>
    <source>
        <strain evidence="1">CL356</strain>
    </source>
</reference>
<comment type="caution">
    <text evidence="1">The sequence shown here is derived from an EMBL/GenBank/DDBJ whole genome shotgun (WGS) entry which is preliminary data.</text>
</comment>
<organism evidence="1 2">
    <name type="scientific">Acaulospora colombiana</name>
    <dbReference type="NCBI Taxonomy" id="27376"/>
    <lineage>
        <taxon>Eukaryota</taxon>
        <taxon>Fungi</taxon>
        <taxon>Fungi incertae sedis</taxon>
        <taxon>Mucoromycota</taxon>
        <taxon>Glomeromycotina</taxon>
        <taxon>Glomeromycetes</taxon>
        <taxon>Diversisporales</taxon>
        <taxon>Acaulosporaceae</taxon>
        <taxon>Acaulospora</taxon>
    </lineage>
</organism>
<dbReference type="EMBL" id="CAJVPT010004730">
    <property type="protein sequence ID" value="CAG8511593.1"/>
    <property type="molecule type" value="Genomic_DNA"/>
</dbReference>
<evidence type="ECO:0000313" key="2">
    <source>
        <dbReference type="Proteomes" id="UP000789525"/>
    </source>
</evidence>
<keyword evidence="2" id="KW-1185">Reference proteome</keyword>
<proteinExistence type="predicted"/>
<accession>A0ACA9L7K0</accession>
<gene>
    <name evidence="1" type="ORF">ACOLOM_LOCUS3244</name>
</gene>
<name>A0ACA9L7K0_9GLOM</name>
<feature type="non-terminal residue" evidence="1">
    <location>
        <position position="1"/>
    </location>
</feature>
<dbReference type="Proteomes" id="UP000789525">
    <property type="component" value="Unassembled WGS sequence"/>
</dbReference>